<keyword evidence="3" id="KW-1185">Reference proteome</keyword>
<comment type="caution">
    <text evidence="2">The sequence shown here is derived from an EMBL/GenBank/DDBJ whole genome shotgun (WGS) entry which is preliminary data.</text>
</comment>
<accession>A0A9Q3C4J6</accession>
<dbReference type="Proteomes" id="UP000765509">
    <property type="component" value="Unassembled WGS sequence"/>
</dbReference>
<evidence type="ECO:0000313" key="2">
    <source>
        <dbReference type="EMBL" id="MBW0476151.1"/>
    </source>
</evidence>
<gene>
    <name evidence="2" type="ORF">O181_015866</name>
</gene>
<sequence>MQLFLLPANGPKPVANIITTRISEHVFLEVINSETTEKENVLWFKMNEQYASKRAINRGRIWRDWKRCFYNGNLQNYIDSCRKLLMELEIVSIKIPNELLSYSLFGKLAGDSKLHQLMESLTLKKELIEHPKIILTRLQDCIHLTKSKDLSSTNLPSALVSPTNESFKIINYCTNGKHNPKSTTHKKEDCWAEPPQLRPNQKKFQSTA</sequence>
<protein>
    <submittedName>
        <fullName evidence="2">Uncharacterized protein</fullName>
    </submittedName>
</protein>
<dbReference type="AlphaFoldDB" id="A0A9Q3C4J6"/>
<reference evidence="2" key="1">
    <citation type="submission" date="2021-03" db="EMBL/GenBank/DDBJ databases">
        <title>Draft genome sequence of rust myrtle Austropuccinia psidii MF-1, a brazilian biotype.</title>
        <authorList>
            <person name="Quecine M.C."/>
            <person name="Pachon D.M.R."/>
            <person name="Bonatelli M.L."/>
            <person name="Correr F.H."/>
            <person name="Franceschini L.M."/>
            <person name="Leite T.F."/>
            <person name="Margarido G.R.A."/>
            <person name="Almeida C.A."/>
            <person name="Ferrarezi J.A."/>
            <person name="Labate C.A."/>
        </authorList>
    </citation>
    <scope>NUCLEOTIDE SEQUENCE</scope>
    <source>
        <strain evidence="2">MF-1</strain>
    </source>
</reference>
<dbReference type="OrthoDB" id="8029976at2759"/>
<feature type="compositionally biased region" description="Polar residues" evidence="1">
    <location>
        <begin position="198"/>
        <end position="208"/>
    </location>
</feature>
<feature type="region of interest" description="Disordered" evidence="1">
    <location>
        <begin position="178"/>
        <end position="208"/>
    </location>
</feature>
<evidence type="ECO:0000256" key="1">
    <source>
        <dbReference type="SAM" id="MobiDB-lite"/>
    </source>
</evidence>
<dbReference type="EMBL" id="AVOT02004361">
    <property type="protein sequence ID" value="MBW0476151.1"/>
    <property type="molecule type" value="Genomic_DNA"/>
</dbReference>
<organism evidence="2 3">
    <name type="scientific">Austropuccinia psidii MF-1</name>
    <dbReference type="NCBI Taxonomy" id="1389203"/>
    <lineage>
        <taxon>Eukaryota</taxon>
        <taxon>Fungi</taxon>
        <taxon>Dikarya</taxon>
        <taxon>Basidiomycota</taxon>
        <taxon>Pucciniomycotina</taxon>
        <taxon>Pucciniomycetes</taxon>
        <taxon>Pucciniales</taxon>
        <taxon>Sphaerophragmiaceae</taxon>
        <taxon>Austropuccinia</taxon>
    </lineage>
</organism>
<evidence type="ECO:0000313" key="3">
    <source>
        <dbReference type="Proteomes" id="UP000765509"/>
    </source>
</evidence>
<proteinExistence type="predicted"/>
<name>A0A9Q3C4J6_9BASI</name>